<gene>
    <name evidence="2" type="ORF">BBI01_02870</name>
</gene>
<evidence type="ECO:0008006" key="4">
    <source>
        <dbReference type="Google" id="ProtNLM"/>
    </source>
</evidence>
<evidence type="ECO:0000313" key="2">
    <source>
        <dbReference type="EMBL" id="OCA77413.1"/>
    </source>
</evidence>
<feature type="chain" id="PRO_5008621589" description="Tetratricopeptide repeat protein" evidence="1">
    <location>
        <begin position="20"/>
        <end position="266"/>
    </location>
</feature>
<dbReference type="RefSeq" id="WP_065393164.1">
    <property type="nucleotide sequence ID" value="NZ_MAYH01000001.1"/>
</dbReference>
<accession>A0A1B9A0R4</accession>
<dbReference type="EMBL" id="MAYH01000001">
    <property type="protein sequence ID" value="OCA77413.1"/>
    <property type="molecule type" value="Genomic_DNA"/>
</dbReference>
<feature type="signal peptide" evidence="1">
    <location>
        <begin position="1"/>
        <end position="19"/>
    </location>
</feature>
<organism evidence="2 3">
    <name type="scientific">Chryseobacterium artocarpi</name>
    <dbReference type="NCBI Taxonomy" id="1414727"/>
    <lineage>
        <taxon>Bacteria</taxon>
        <taxon>Pseudomonadati</taxon>
        <taxon>Bacteroidota</taxon>
        <taxon>Flavobacteriia</taxon>
        <taxon>Flavobacteriales</taxon>
        <taxon>Weeksellaceae</taxon>
        <taxon>Chryseobacterium group</taxon>
        <taxon>Chryseobacterium</taxon>
    </lineage>
</organism>
<evidence type="ECO:0000256" key="1">
    <source>
        <dbReference type="SAM" id="SignalP"/>
    </source>
</evidence>
<reference evidence="2 3" key="1">
    <citation type="submission" date="2016-07" db="EMBL/GenBank/DDBJ databases">
        <authorList>
            <person name="Jeong J.-J."/>
            <person name="Kim D.W."/>
            <person name="Sang M.K."/>
            <person name="Choi I.-G."/>
            <person name="Kim K.D."/>
        </authorList>
    </citation>
    <scope>NUCLEOTIDE SEQUENCE [LARGE SCALE GENOMIC DNA]</scope>
    <source>
        <strain evidence="2 3">UTM-3</strain>
    </source>
</reference>
<name>A0A1B9A0R4_9FLAO</name>
<keyword evidence="1" id="KW-0732">Signal</keyword>
<sequence length="266" mass="29848">MKRLIVLISVVFVTGSMFAQKTDNALQGYFEEQGDKTLYHSFNFDGNGRMVGGMSNGHYFTRNDSLIVFPDKDVFIFKIKKNKLIGISNWVKDGVWIRKKDDNEVNNRKNPVAAQKNAALLAGYYDKTKNMTGFDALLSDDLLIASESFCNQGLAKACLSTFGLKMMKYTPGVLSGPEKVKEKKLKPHPELIQLSKRIISLGDTEGYNVLGSYYYLLGLREKAFAVWSEGEKHGDAASTLSKGLIDFGEEMDKEVKKNNNNNKKKK</sequence>
<proteinExistence type="predicted"/>
<dbReference type="Proteomes" id="UP000092651">
    <property type="component" value="Unassembled WGS sequence"/>
</dbReference>
<keyword evidence="3" id="KW-1185">Reference proteome</keyword>
<evidence type="ECO:0000313" key="3">
    <source>
        <dbReference type="Proteomes" id="UP000092651"/>
    </source>
</evidence>
<dbReference type="AlphaFoldDB" id="A0A1B9A0R4"/>
<dbReference type="OrthoDB" id="667778at2"/>
<protein>
    <recommendedName>
        <fullName evidence="4">Tetratricopeptide repeat protein</fullName>
    </recommendedName>
</protein>
<comment type="caution">
    <text evidence="2">The sequence shown here is derived from an EMBL/GenBank/DDBJ whole genome shotgun (WGS) entry which is preliminary data.</text>
</comment>